<keyword evidence="4" id="KW-0862">Zinc</keyword>
<dbReference type="SMART" id="SM00849">
    <property type="entry name" value="Lactamase_B"/>
    <property type="match status" value="1"/>
</dbReference>
<dbReference type="Proteomes" id="UP000638981">
    <property type="component" value="Unassembled WGS sequence"/>
</dbReference>
<evidence type="ECO:0000259" key="5">
    <source>
        <dbReference type="SMART" id="SM00849"/>
    </source>
</evidence>
<evidence type="ECO:0000313" key="7">
    <source>
        <dbReference type="Proteomes" id="UP000638981"/>
    </source>
</evidence>
<dbReference type="InterPro" id="IPR051013">
    <property type="entry name" value="MBL_superfamily_lactonases"/>
</dbReference>
<dbReference type="RefSeq" id="WP_189410194.1">
    <property type="nucleotide sequence ID" value="NZ_BMYJ01000002.1"/>
</dbReference>
<dbReference type="Gene3D" id="3.60.15.10">
    <property type="entry name" value="Ribonuclease Z/Hydroxyacylglutathione hydrolase-like"/>
    <property type="match status" value="1"/>
</dbReference>
<feature type="domain" description="Metallo-beta-lactamase" evidence="5">
    <location>
        <begin position="49"/>
        <end position="232"/>
    </location>
</feature>
<dbReference type="SUPFAM" id="SSF56281">
    <property type="entry name" value="Metallo-hydrolase/oxidoreductase"/>
    <property type="match status" value="1"/>
</dbReference>
<organism evidence="6 7">
    <name type="scientific">Neogemmobacter tilapiae</name>
    <dbReference type="NCBI Taxonomy" id="875041"/>
    <lineage>
        <taxon>Bacteria</taxon>
        <taxon>Pseudomonadati</taxon>
        <taxon>Pseudomonadota</taxon>
        <taxon>Alphaproteobacteria</taxon>
        <taxon>Rhodobacterales</taxon>
        <taxon>Paracoccaceae</taxon>
        <taxon>Neogemmobacter</taxon>
    </lineage>
</organism>
<keyword evidence="3" id="KW-0378">Hydrolase</keyword>
<comment type="caution">
    <text evidence="6">The sequence shown here is derived from an EMBL/GenBank/DDBJ whole genome shotgun (WGS) entry which is preliminary data.</text>
</comment>
<evidence type="ECO:0000256" key="4">
    <source>
        <dbReference type="ARBA" id="ARBA00022833"/>
    </source>
</evidence>
<dbReference type="Pfam" id="PF00753">
    <property type="entry name" value="Lactamase_B"/>
    <property type="match status" value="1"/>
</dbReference>
<dbReference type="AlphaFoldDB" id="A0A918TGT2"/>
<proteinExistence type="inferred from homology"/>
<evidence type="ECO:0000313" key="6">
    <source>
        <dbReference type="EMBL" id="GHC47387.1"/>
    </source>
</evidence>
<dbReference type="PANTHER" id="PTHR42978">
    <property type="entry name" value="QUORUM-QUENCHING LACTONASE YTNP-RELATED-RELATED"/>
    <property type="match status" value="1"/>
</dbReference>
<evidence type="ECO:0000256" key="2">
    <source>
        <dbReference type="ARBA" id="ARBA00022723"/>
    </source>
</evidence>
<protein>
    <submittedName>
        <fullName evidence="6">MBL fold metallo-hydrolase</fullName>
    </submittedName>
</protein>
<comment type="similarity">
    <text evidence="1">Belongs to the metallo-beta-lactamase superfamily.</text>
</comment>
<dbReference type="InterPro" id="IPR001279">
    <property type="entry name" value="Metallo-B-lactamas"/>
</dbReference>
<dbReference type="GO" id="GO:0016787">
    <property type="term" value="F:hydrolase activity"/>
    <property type="evidence" value="ECO:0007669"/>
    <property type="project" value="UniProtKB-KW"/>
</dbReference>
<dbReference type="EMBL" id="BMYJ01000002">
    <property type="protein sequence ID" value="GHC47387.1"/>
    <property type="molecule type" value="Genomic_DNA"/>
</dbReference>
<evidence type="ECO:0000256" key="3">
    <source>
        <dbReference type="ARBA" id="ARBA00022801"/>
    </source>
</evidence>
<accession>A0A918TGT2</accession>
<dbReference type="InterPro" id="IPR036866">
    <property type="entry name" value="RibonucZ/Hydroxyglut_hydro"/>
</dbReference>
<keyword evidence="7" id="KW-1185">Reference proteome</keyword>
<keyword evidence="2" id="KW-0479">Metal-binding</keyword>
<evidence type="ECO:0000256" key="1">
    <source>
        <dbReference type="ARBA" id="ARBA00007749"/>
    </source>
</evidence>
<reference evidence="6" key="1">
    <citation type="journal article" date="2014" name="Int. J. Syst. Evol. Microbiol.">
        <title>Complete genome sequence of Corynebacterium casei LMG S-19264T (=DSM 44701T), isolated from a smear-ripened cheese.</title>
        <authorList>
            <consortium name="US DOE Joint Genome Institute (JGI-PGF)"/>
            <person name="Walter F."/>
            <person name="Albersmeier A."/>
            <person name="Kalinowski J."/>
            <person name="Ruckert C."/>
        </authorList>
    </citation>
    <scope>NUCLEOTIDE SEQUENCE</scope>
    <source>
        <strain evidence="6">KCTC 23310</strain>
    </source>
</reference>
<gene>
    <name evidence="6" type="ORF">GCM10007315_06470</name>
</gene>
<name>A0A918TGT2_9RHOB</name>
<sequence length="259" mass="27716">MRIVRQGPRFVTAELGDITVTALCDGTVAVPADGLREGAHPVLGPTSLPIWAFHLQGPDGALLIDTGGGATETTTGGLYRAMMEAGLDPRAIAQVALTHPHFDHMGGLIGLARREILPGLRRIWVPVEDMALYRARIGDSPLGEMTMPLEQGDGPMRGVVAVQLPGHMAGHMGFLVEGRLMIMGDVIHVPAVQFADPQITWADDADMGLARATRLSLFERVVNEGLMIAGSHLDHPAMGWLLRRDQGYGFDPLGDNPTA</sequence>
<dbReference type="GO" id="GO:0046872">
    <property type="term" value="F:metal ion binding"/>
    <property type="evidence" value="ECO:0007669"/>
    <property type="project" value="UniProtKB-KW"/>
</dbReference>
<reference evidence="6" key="2">
    <citation type="submission" date="2020-09" db="EMBL/GenBank/DDBJ databases">
        <authorList>
            <person name="Sun Q."/>
            <person name="Kim S."/>
        </authorList>
    </citation>
    <scope>NUCLEOTIDE SEQUENCE</scope>
    <source>
        <strain evidence="6">KCTC 23310</strain>
    </source>
</reference>